<sequence length="214" mass="24849">MSTQDDDDDNHGDGGVDTELNRILKMYDDKVMNETKFILSADFTLNKLIIYCGLSPARDFCPSVKLIHSNEEISFDYKEWTSLMNLIQNVEHLNESGAEVNSVVWGENKLTVISKYNKVLYFSEQDVEDVLKMNFTISHRLNMLVSLHFNDYYTHFMKCIKKNISSENTGFDLIYSFCNLMPCLESYCVLECIYHAKDKILSDLDRLNRLECTI</sequence>
<proteinExistence type="predicted"/>
<dbReference type="EMBL" id="JARQZJ010000031">
    <property type="protein sequence ID" value="KAK9874113.1"/>
    <property type="molecule type" value="Genomic_DNA"/>
</dbReference>
<evidence type="ECO:0000313" key="2">
    <source>
        <dbReference type="Proteomes" id="UP001431783"/>
    </source>
</evidence>
<dbReference type="AlphaFoldDB" id="A0AAW1U0A1"/>
<organism evidence="1 2">
    <name type="scientific">Henosepilachna vigintioctopunctata</name>
    <dbReference type="NCBI Taxonomy" id="420089"/>
    <lineage>
        <taxon>Eukaryota</taxon>
        <taxon>Metazoa</taxon>
        <taxon>Ecdysozoa</taxon>
        <taxon>Arthropoda</taxon>
        <taxon>Hexapoda</taxon>
        <taxon>Insecta</taxon>
        <taxon>Pterygota</taxon>
        <taxon>Neoptera</taxon>
        <taxon>Endopterygota</taxon>
        <taxon>Coleoptera</taxon>
        <taxon>Polyphaga</taxon>
        <taxon>Cucujiformia</taxon>
        <taxon>Coccinelloidea</taxon>
        <taxon>Coccinellidae</taxon>
        <taxon>Epilachninae</taxon>
        <taxon>Epilachnini</taxon>
        <taxon>Henosepilachna</taxon>
    </lineage>
</organism>
<evidence type="ECO:0000313" key="1">
    <source>
        <dbReference type="EMBL" id="KAK9874113.1"/>
    </source>
</evidence>
<name>A0AAW1U0A1_9CUCU</name>
<gene>
    <name evidence="1" type="ORF">WA026_002466</name>
</gene>
<comment type="caution">
    <text evidence="1">The sequence shown here is derived from an EMBL/GenBank/DDBJ whole genome shotgun (WGS) entry which is preliminary data.</text>
</comment>
<reference evidence="1 2" key="1">
    <citation type="submission" date="2023-03" db="EMBL/GenBank/DDBJ databases">
        <title>Genome insight into feeding habits of ladybird beetles.</title>
        <authorList>
            <person name="Li H.-S."/>
            <person name="Huang Y.-H."/>
            <person name="Pang H."/>
        </authorList>
    </citation>
    <scope>NUCLEOTIDE SEQUENCE [LARGE SCALE GENOMIC DNA]</scope>
    <source>
        <strain evidence="1">SYSU_2023b</strain>
        <tissue evidence="1">Whole body</tissue>
    </source>
</reference>
<dbReference type="Proteomes" id="UP001431783">
    <property type="component" value="Unassembled WGS sequence"/>
</dbReference>
<keyword evidence="2" id="KW-1185">Reference proteome</keyword>
<protein>
    <submittedName>
        <fullName evidence="1">Uncharacterized protein</fullName>
    </submittedName>
</protein>
<accession>A0AAW1U0A1</accession>